<sequence>MTDTFGASQRAWLDPAVDTKTHPDFDADIRAAKLAEQGKFQFLFLGDFPATVPQDNSFVGGMALEPIVASAVIVIAQATSHIRIAATMATSWSIPYTLARQFKTLDVMSGGRMAWNAVTGAKRRCILGALHCAD</sequence>
<dbReference type="PANTHER" id="PTHR30011:SF16">
    <property type="entry name" value="C2H2 FINGER DOMAIN TRANSCRIPTION FACTOR (EUROFUNG)-RELATED"/>
    <property type="match status" value="1"/>
</dbReference>
<dbReference type="InterPro" id="IPR036661">
    <property type="entry name" value="Luciferase-like_sf"/>
</dbReference>
<dbReference type="PANTHER" id="PTHR30011">
    <property type="entry name" value="ALKANESULFONATE MONOOXYGENASE-RELATED"/>
    <property type="match status" value="1"/>
</dbReference>
<dbReference type="EMBL" id="UHIA01000004">
    <property type="protein sequence ID" value="SUO98096.1"/>
    <property type="molecule type" value="Genomic_DNA"/>
</dbReference>
<dbReference type="EC" id="1.14.-.-" evidence="6"/>
<evidence type="ECO:0000256" key="3">
    <source>
        <dbReference type="ARBA" id="ARBA00023002"/>
    </source>
</evidence>
<keyword evidence="4 6" id="KW-0503">Monooxygenase</keyword>
<protein>
    <submittedName>
        <fullName evidence="6">Monooxygenase moxC</fullName>
        <ecNumber evidence="6">1.14.-.-</ecNumber>
    </submittedName>
</protein>
<feature type="domain" description="Luciferase-like" evidence="5">
    <location>
        <begin position="19"/>
        <end position="122"/>
    </location>
</feature>
<keyword evidence="2" id="KW-0288">FMN</keyword>
<keyword evidence="3 6" id="KW-0560">Oxidoreductase</keyword>
<dbReference type="Proteomes" id="UP000254575">
    <property type="component" value="Unassembled WGS sequence"/>
</dbReference>
<keyword evidence="1" id="KW-0285">Flavoprotein</keyword>
<evidence type="ECO:0000313" key="6">
    <source>
        <dbReference type="EMBL" id="SUO98096.1"/>
    </source>
</evidence>
<evidence type="ECO:0000256" key="4">
    <source>
        <dbReference type="ARBA" id="ARBA00023033"/>
    </source>
</evidence>
<dbReference type="OrthoDB" id="6133319at2"/>
<dbReference type="InterPro" id="IPR011251">
    <property type="entry name" value="Luciferase-like_dom"/>
</dbReference>
<reference evidence="6 7" key="1">
    <citation type="submission" date="2018-06" db="EMBL/GenBank/DDBJ databases">
        <authorList>
            <consortium name="Pathogen Informatics"/>
            <person name="Doyle S."/>
        </authorList>
    </citation>
    <scope>NUCLEOTIDE SEQUENCE [LARGE SCALE GENOMIC DNA]</scope>
    <source>
        <strain evidence="6 7">NCTC10717</strain>
    </source>
</reference>
<dbReference type="InterPro" id="IPR051260">
    <property type="entry name" value="Diverse_substr_monoxygenases"/>
</dbReference>
<dbReference type="GO" id="GO:0016705">
    <property type="term" value="F:oxidoreductase activity, acting on paired donors, with incorporation or reduction of molecular oxygen"/>
    <property type="evidence" value="ECO:0007669"/>
    <property type="project" value="InterPro"/>
</dbReference>
<dbReference type="SUPFAM" id="SSF51679">
    <property type="entry name" value="Bacterial luciferase-like"/>
    <property type="match status" value="1"/>
</dbReference>
<evidence type="ECO:0000313" key="7">
    <source>
        <dbReference type="Proteomes" id="UP000254575"/>
    </source>
</evidence>
<gene>
    <name evidence="6" type="primary">moxC</name>
    <name evidence="6" type="ORF">NCTC10717_01837</name>
</gene>
<evidence type="ECO:0000256" key="2">
    <source>
        <dbReference type="ARBA" id="ARBA00022643"/>
    </source>
</evidence>
<evidence type="ECO:0000256" key="1">
    <source>
        <dbReference type="ARBA" id="ARBA00022630"/>
    </source>
</evidence>
<dbReference type="AlphaFoldDB" id="A0A380N1C4"/>
<dbReference type="RefSeq" id="WP_115218967.1">
    <property type="nucleotide sequence ID" value="NZ_UHIA01000004.1"/>
</dbReference>
<dbReference type="GO" id="GO:0004497">
    <property type="term" value="F:monooxygenase activity"/>
    <property type="evidence" value="ECO:0007669"/>
    <property type="project" value="UniProtKB-KW"/>
</dbReference>
<dbReference type="Pfam" id="PF00296">
    <property type="entry name" value="Bac_luciferase"/>
    <property type="match status" value="1"/>
</dbReference>
<organism evidence="6 7">
    <name type="scientific">Suttonella indologenes</name>
    <dbReference type="NCBI Taxonomy" id="13276"/>
    <lineage>
        <taxon>Bacteria</taxon>
        <taxon>Pseudomonadati</taxon>
        <taxon>Pseudomonadota</taxon>
        <taxon>Gammaproteobacteria</taxon>
        <taxon>Cardiobacteriales</taxon>
        <taxon>Cardiobacteriaceae</taxon>
        <taxon>Suttonella</taxon>
    </lineage>
</organism>
<dbReference type="Gene3D" id="3.20.20.30">
    <property type="entry name" value="Luciferase-like domain"/>
    <property type="match status" value="1"/>
</dbReference>
<evidence type="ECO:0000259" key="5">
    <source>
        <dbReference type="Pfam" id="PF00296"/>
    </source>
</evidence>
<accession>A0A380N1C4</accession>
<proteinExistence type="predicted"/>
<name>A0A380N1C4_9GAMM</name>
<keyword evidence="7" id="KW-1185">Reference proteome</keyword>